<keyword evidence="3" id="KW-1185">Reference proteome</keyword>
<dbReference type="KEGG" id="gey:QMQ05_06500"/>
<dbReference type="PROSITE" id="PS51257">
    <property type="entry name" value="PROKAR_LIPOPROTEIN"/>
    <property type="match status" value="1"/>
</dbReference>
<reference evidence="2 3" key="1">
    <citation type="submission" date="2023-05" db="EMBL/GenBank/DDBJ databases">
        <title>Glutamicibacter sp. B1, complete genome.</title>
        <authorList>
            <person name="Long Y.H."/>
            <person name="Fang T."/>
            <person name="Li X.Y."/>
        </authorList>
    </citation>
    <scope>NUCLEOTIDE SEQUENCE [LARGE SCALE GENOMIC DNA]</scope>
    <source>
        <strain evidence="2 3">B1</strain>
    </source>
</reference>
<name>A0AAU6WHY6_9MICC</name>
<dbReference type="AlphaFoldDB" id="A0AAU6WHY6"/>
<feature type="signal peptide" evidence="1">
    <location>
        <begin position="1"/>
        <end position="21"/>
    </location>
</feature>
<accession>A0AAU6WHY6</accession>
<organism evidence="2 3">
    <name type="scientific">Glutamicibacter ectropisis</name>
    <dbReference type="NCBI Taxonomy" id="3046593"/>
    <lineage>
        <taxon>Bacteria</taxon>
        <taxon>Bacillati</taxon>
        <taxon>Actinomycetota</taxon>
        <taxon>Actinomycetes</taxon>
        <taxon>Micrococcales</taxon>
        <taxon>Micrococcaceae</taxon>
        <taxon>Glutamicibacter</taxon>
    </lineage>
</organism>
<evidence type="ECO:0000313" key="3">
    <source>
        <dbReference type="Proteomes" id="UP001486888"/>
    </source>
</evidence>
<dbReference type="Proteomes" id="UP001486888">
    <property type="component" value="Chromosome"/>
</dbReference>
<protein>
    <submittedName>
        <fullName evidence="2">Uncharacterized protein</fullName>
    </submittedName>
</protein>
<sequence>MNSKIPLVLGLSTVLLVTSCAASVETAPNAKDTTTSVPVVSDVTESNTQSALPSTTAESKEITAEDIVPTLKLAQSDTDLPPEEIEDASIKKETFRALAPLSYSREYPAVNESGDLCLVAWASSGDGDGPATLNGPKIQCQDPTEAKENGISLKIESDKDKPGVVLAMLPPEITEDVARSVLLKIPGNHEDLRPPVEFRATEDGLVSLAMEPETAKDLGEITFPRKEGSEFVLNLD</sequence>
<evidence type="ECO:0000313" key="2">
    <source>
        <dbReference type="EMBL" id="XAO47167.1"/>
    </source>
</evidence>
<dbReference type="RefSeq" id="WP_345473981.1">
    <property type="nucleotide sequence ID" value="NZ_CP125942.1"/>
</dbReference>
<gene>
    <name evidence="2" type="ORF">QMQ05_06500</name>
</gene>
<keyword evidence="1" id="KW-0732">Signal</keyword>
<feature type="chain" id="PRO_5043941166" evidence="1">
    <location>
        <begin position="22"/>
        <end position="236"/>
    </location>
</feature>
<proteinExistence type="predicted"/>
<evidence type="ECO:0000256" key="1">
    <source>
        <dbReference type="SAM" id="SignalP"/>
    </source>
</evidence>
<dbReference type="EMBL" id="CP125942">
    <property type="protein sequence ID" value="XAO47167.1"/>
    <property type="molecule type" value="Genomic_DNA"/>
</dbReference>